<gene>
    <name evidence="2" type="ORF">PIB30_094276</name>
</gene>
<proteinExistence type="predicted"/>
<feature type="region of interest" description="Disordered" evidence="1">
    <location>
        <begin position="1"/>
        <end position="31"/>
    </location>
</feature>
<evidence type="ECO:0000313" key="3">
    <source>
        <dbReference type="Proteomes" id="UP001341840"/>
    </source>
</evidence>
<dbReference type="EMBL" id="JASCZI010092692">
    <property type="protein sequence ID" value="MED6152669.1"/>
    <property type="molecule type" value="Genomic_DNA"/>
</dbReference>
<feature type="region of interest" description="Disordered" evidence="1">
    <location>
        <begin position="69"/>
        <end position="96"/>
    </location>
</feature>
<accession>A0ABU6TVY9</accession>
<reference evidence="2 3" key="1">
    <citation type="journal article" date="2023" name="Plants (Basel)">
        <title>Bridging the Gap: Combining Genomics and Transcriptomics Approaches to Understand Stylosanthes scabra, an Orphan Legume from the Brazilian Caatinga.</title>
        <authorList>
            <person name="Ferreira-Neto J.R.C."/>
            <person name="da Silva M.D."/>
            <person name="Binneck E."/>
            <person name="de Melo N.F."/>
            <person name="da Silva R.H."/>
            <person name="de Melo A.L.T.M."/>
            <person name="Pandolfi V."/>
            <person name="Bustamante F.O."/>
            <person name="Brasileiro-Vidal A.C."/>
            <person name="Benko-Iseppon A.M."/>
        </authorList>
    </citation>
    <scope>NUCLEOTIDE SEQUENCE [LARGE SCALE GENOMIC DNA]</scope>
    <source>
        <tissue evidence="2">Leaves</tissue>
    </source>
</reference>
<feature type="compositionally biased region" description="Basic and acidic residues" evidence="1">
    <location>
        <begin position="1"/>
        <end position="12"/>
    </location>
</feature>
<keyword evidence="3" id="KW-1185">Reference proteome</keyword>
<feature type="region of interest" description="Disordered" evidence="1">
    <location>
        <begin position="196"/>
        <end position="230"/>
    </location>
</feature>
<evidence type="ECO:0000313" key="2">
    <source>
        <dbReference type="EMBL" id="MED6152669.1"/>
    </source>
</evidence>
<evidence type="ECO:0000256" key="1">
    <source>
        <dbReference type="SAM" id="MobiDB-lite"/>
    </source>
</evidence>
<dbReference type="Proteomes" id="UP001341840">
    <property type="component" value="Unassembled WGS sequence"/>
</dbReference>
<organism evidence="2 3">
    <name type="scientific">Stylosanthes scabra</name>
    <dbReference type="NCBI Taxonomy" id="79078"/>
    <lineage>
        <taxon>Eukaryota</taxon>
        <taxon>Viridiplantae</taxon>
        <taxon>Streptophyta</taxon>
        <taxon>Embryophyta</taxon>
        <taxon>Tracheophyta</taxon>
        <taxon>Spermatophyta</taxon>
        <taxon>Magnoliopsida</taxon>
        <taxon>eudicotyledons</taxon>
        <taxon>Gunneridae</taxon>
        <taxon>Pentapetalae</taxon>
        <taxon>rosids</taxon>
        <taxon>fabids</taxon>
        <taxon>Fabales</taxon>
        <taxon>Fabaceae</taxon>
        <taxon>Papilionoideae</taxon>
        <taxon>50 kb inversion clade</taxon>
        <taxon>dalbergioids sensu lato</taxon>
        <taxon>Dalbergieae</taxon>
        <taxon>Pterocarpus clade</taxon>
        <taxon>Stylosanthes</taxon>
    </lineage>
</organism>
<sequence length="230" mass="25278">MAMVRPRGEPSHIRPKLPSCMARPRSPLNTPARPAQWPWCVRILALGALGMVPGRAACPRPLMARPREPTKMCFGPPKGPRARALSMARPRDGVRRWTTRKSIVAKGKGKLVMPPTRKSLRLAGLPPSLPPTSPKSVLGPNKLLVLAIAAAKVETCPKAQENIQAQVVKTPTDIKRKKTTRISVKPLRKWFSQRIIASGGPSRPKPKKVEVIDLISDEEEDAQEKEAAME</sequence>
<comment type="caution">
    <text evidence="2">The sequence shown here is derived from an EMBL/GenBank/DDBJ whole genome shotgun (WGS) entry which is preliminary data.</text>
</comment>
<protein>
    <submittedName>
        <fullName evidence="2">Uncharacterized protein</fullName>
    </submittedName>
</protein>
<name>A0ABU6TVY9_9FABA</name>